<protein>
    <submittedName>
        <fullName evidence="1">Uncharacterized protein</fullName>
    </submittedName>
</protein>
<dbReference type="InParanoid" id="A0A066VXT2"/>
<keyword evidence="2" id="KW-1185">Reference proteome</keyword>
<proteinExistence type="predicted"/>
<dbReference type="RefSeq" id="XP_013243497.1">
    <property type="nucleotide sequence ID" value="XM_013388043.1"/>
</dbReference>
<dbReference type="GeneID" id="25261289"/>
<evidence type="ECO:0000313" key="2">
    <source>
        <dbReference type="Proteomes" id="UP000027361"/>
    </source>
</evidence>
<dbReference type="Proteomes" id="UP000027361">
    <property type="component" value="Unassembled WGS sequence"/>
</dbReference>
<accession>A0A066VXT2</accession>
<gene>
    <name evidence="1" type="ORF">K437DRAFT_108963</name>
</gene>
<dbReference type="EMBL" id="JMSN01000036">
    <property type="protein sequence ID" value="KDN46286.1"/>
    <property type="molecule type" value="Genomic_DNA"/>
</dbReference>
<comment type="caution">
    <text evidence="1">The sequence shown here is derived from an EMBL/GenBank/DDBJ whole genome shotgun (WGS) entry which is preliminary data.</text>
</comment>
<sequence>MTQPASTPAESSPCMLLQRPRRRLAAAMGLSTRVAATHHPEKPFALHADSSESERLPTCTVLGAIAPPHCLRADLSGVSTLALLCDDATQHDVVPLPSVATVQLVLERQVQFGYIKYGHRSRRAPWRAGDAVNTRTAVEFSFEHRTWRDGKFRLPLDHVKSRNPESYTGGICGVSGFRKGNGSWGKQDPGNPE</sequence>
<organism evidence="1 2">
    <name type="scientific">Tilletiaria anomala (strain ATCC 24038 / CBS 436.72 / UBC 951)</name>
    <dbReference type="NCBI Taxonomy" id="1037660"/>
    <lineage>
        <taxon>Eukaryota</taxon>
        <taxon>Fungi</taxon>
        <taxon>Dikarya</taxon>
        <taxon>Basidiomycota</taxon>
        <taxon>Ustilaginomycotina</taxon>
        <taxon>Exobasidiomycetes</taxon>
        <taxon>Georgefischeriales</taxon>
        <taxon>Tilletiariaceae</taxon>
        <taxon>Tilletiaria</taxon>
    </lineage>
</organism>
<evidence type="ECO:0000313" key="1">
    <source>
        <dbReference type="EMBL" id="KDN46286.1"/>
    </source>
</evidence>
<reference evidence="1 2" key="1">
    <citation type="submission" date="2014-05" db="EMBL/GenBank/DDBJ databases">
        <title>Draft genome sequence of a rare smut relative, Tilletiaria anomala UBC 951.</title>
        <authorList>
            <consortium name="DOE Joint Genome Institute"/>
            <person name="Toome M."/>
            <person name="Kuo A."/>
            <person name="Henrissat B."/>
            <person name="Lipzen A."/>
            <person name="Tritt A."/>
            <person name="Yoshinaga Y."/>
            <person name="Zane M."/>
            <person name="Barry K."/>
            <person name="Grigoriev I.V."/>
            <person name="Spatafora J.W."/>
            <person name="Aimea M.C."/>
        </authorList>
    </citation>
    <scope>NUCLEOTIDE SEQUENCE [LARGE SCALE GENOMIC DNA]</scope>
    <source>
        <strain evidence="1 2">UBC 951</strain>
    </source>
</reference>
<dbReference type="HOGENOM" id="CLU_1409710_0_0_1"/>
<name>A0A066VXT2_TILAU</name>
<dbReference type="AlphaFoldDB" id="A0A066VXT2"/>